<feature type="transmembrane region" description="Helical" evidence="5">
    <location>
        <begin position="388"/>
        <end position="411"/>
    </location>
</feature>
<reference evidence="7" key="2">
    <citation type="submission" date="2020-12" db="EMBL/GenBank/DDBJ databases">
        <authorList>
            <person name="Kanost M."/>
        </authorList>
    </citation>
    <scope>NUCLEOTIDE SEQUENCE</scope>
</reference>
<dbReference type="GO" id="GO:0015179">
    <property type="term" value="F:L-amino acid transmembrane transporter activity"/>
    <property type="evidence" value="ECO:0007669"/>
    <property type="project" value="TreeGrafter"/>
</dbReference>
<protein>
    <recommendedName>
        <fullName evidence="6">Amino acid transporter transmembrane domain-containing protein</fullName>
    </recommendedName>
</protein>
<keyword evidence="8" id="KW-1185">Reference proteome</keyword>
<dbReference type="InterPro" id="IPR013057">
    <property type="entry name" value="AA_transpt_TM"/>
</dbReference>
<dbReference type="PANTHER" id="PTHR22950">
    <property type="entry name" value="AMINO ACID TRANSPORTER"/>
    <property type="match status" value="1"/>
</dbReference>
<dbReference type="AlphaFoldDB" id="A0A921YRN1"/>
<reference evidence="7" key="1">
    <citation type="journal article" date="2016" name="Insect Biochem. Mol. Biol.">
        <title>Multifaceted biological insights from a draft genome sequence of the tobacco hornworm moth, Manduca sexta.</title>
        <authorList>
            <person name="Kanost M.R."/>
            <person name="Arrese E.L."/>
            <person name="Cao X."/>
            <person name="Chen Y.R."/>
            <person name="Chellapilla S."/>
            <person name="Goldsmith M.R."/>
            <person name="Grosse-Wilde E."/>
            <person name="Heckel D.G."/>
            <person name="Herndon N."/>
            <person name="Jiang H."/>
            <person name="Papanicolaou A."/>
            <person name="Qu J."/>
            <person name="Soulages J.L."/>
            <person name="Vogel H."/>
            <person name="Walters J."/>
            <person name="Waterhouse R.M."/>
            <person name="Ahn S.J."/>
            <person name="Almeida F.C."/>
            <person name="An C."/>
            <person name="Aqrawi P."/>
            <person name="Bretschneider A."/>
            <person name="Bryant W.B."/>
            <person name="Bucks S."/>
            <person name="Chao H."/>
            <person name="Chevignon G."/>
            <person name="Christen J.M."/>
            <person name="Clarke D.F."/>
            <person name="Dittmer N.T."/>
            <person name="Ferguson L.C.F."/>
            <person name="Garavelou S."/>
            <person name="Gordon K.H.J."/>
            <person name="Gunaratna R.T."/>
            <person name="Han Y."/>
            <person name="Hauser F."/>
            <person name="He Y."/>
            <person name="Heidel-Fischer H."/>
            <person name="Hirsh A."/>
            <person name="Hu Y."/>
            <person name="Jiang H."/>
            <person name="Kalra D."/>
            <person name="Klinner C."/>
            <person name="Konig C."/>
            <person name="Kovar C."/>
            <person name="Kroll A.R."/>
            <person name="Kuwar S.S."/>
            <person name="Lee S.L."/>
            <person name="Lehman R."/>
            <person name="Li K."/>
            <person name="Li Z."/>
            <person name="Liang H."/>
            <person name="Lovelace S."/>
            <person name="Lu Z."/>
            <person name="Mansfield J.H."/>
            <person name="McCulloch K.J."/>
            <person name="Mathew T."/>
            <person name="Morton B."/>
            <person name="Muzny D.M."/>
            <person name="Neunemann D."/>
            <person name="Ongeri F."/>
            <person name="Pauchet Y."/>
            <person name="Pu L.L."/>
            <person name="Pyrousis I."/>
            <person name="Rao X.J."/>
            <person name="Redding A."/>
            <person name="Roesel C."/>
            <person name="Sanchez-Gracia A."/>
            <person name="Schaack S."/>
            <person name="Shukla A."/>
            <person name="Tetreau G."/>
            <person name="Wang Y."/>
            <person name="Xiong G.H."/>
            <person name="Traut W."/>
            <person name="Walsh T.K."/>
            <person name="Worley K.C."/>
            <person name="Wu D."/>
            <person name="Wu W."/>
            <person name="Wu Y.Q."/>
            <person name="Zhang X."/>
            <person name="Zou Z."/>
            <person name="Zucker H."/>
            <person name="Briscoe A.D."/>
            <person name="Burmester T."/>
            <person name="Clem R.J."/>
            <person name="Feyereisen R."/>
            <person name="Grimmelikhuijzen C.J.P."/>
            <person name="Hamodrakas S.J."/>
            <person name="Hansson B.S."/>
            <person name="Huguet E."/>
            <person name="Jermiin L.S."/>
            <person name="Lan Q."/>
            <person name="Lehman H.K."/>
            <person name="Lorenzen M."/>
            <person name="Merzendorfer H."/>
            <person name="Michalopoulos I."/>
            <person name="Morton D.B."/>
            <person name="Muthukrishnan S."/>
            <person name="Oakeshott J.G."/>
            <person name="Palmer W."/>
            <person name="Park Y."/>
            <person name="Passarelli A.L."/>
            <person name="Rozas J."/>
            <person name="Schwartz L.M."/>
            <person name="Smith W."/>
            <person name="Southgate A."/>
            <person name="Vilcinskas A."/>
            <person name="Vogt R."/>
            <person name="Wang P."/>
            <person name="Werren J."/>
            <person name="Yu X.Q."/>
            <person name="Zhou J.J."/>
            <person name="Brown S.J."/>
            <person name="Scherer S.E."/>
            <person name="Richards S."/>
            <person name="Blissard G.W."/>
        </authorList>
    </citation>
    <scope>NUCLEOTIDE SEQUENCE</scope>
</reference>
<feature type="transmembrane region" description="Helical" evidence="5">
    <location>
        <begin position="362"/>
        <end position="382"/>
    </location>
</feature>
<evidence type="ECO:0000259" key="6">
    <source>
        <dbReference type="Pfam" id="PF01490"/>
    </source>
</evidence>
<evidence type="ECO:0000256" key="1">
    <source>
        <dbReference type="ARBA" id="ARBA00004141"/>
    </source>
</evidence>
<organism evidence="7 8">
    <name type="scientific">Manduca sexta</name>
    <name type="common">Tobacco hawkmoth</name>
    <name type="synonym">Tobacco hornworm</name>
    <dbReference type="NCBI Taxonomy" id="7130"/>
    <lineage>
        <taxon>Eukaryota</taxon>
        <taxon>Metazoa</taxon>
        <taxon>Ecdysozoa</taxon>
        <taxon>Arthropoda</taxon>
        <taxon>Hexapoda</taxon>
        <taxon>Insecta</taxon>
        <taxon>Pterygota</taxon>
        <taxon>Neoptera</taxon>
        <taxon>Endopterygota</taxon>
        <taxon>Lepidoptera</taxon>
        <taxon>Glossata</taxon>
        <taxon>Ditrysia</taxon>
        <taxon>Bombycoidea</taxon>
        <taxon>Sphingidae</taxon>
        <taxon>Sphinginae</taxon>
        <taxon>Sphingini</taxon>
        <taxon>Manduca</taxon>
    </lineage>
</organism>
<accession>A0A921YRN1</accession>
<dbReference type="Pfam" id="PF01490">
    <property type="entry name" value="Aa_trans"/>
    <property type="match status" value="1"/>
</dbReference>
<evidence type="ECO:0000256" key="5">
    <source>
        <dbReference type="SAM" id="Phobius"/>
    </source>
</evidence>
<evidence type="ECO:0000313" key="7">
    <source>
        <dbReference type="EMBL" id="KAG6444090.1"/>
    </source>
</evidence>
<sequence length="453" mass="51040">MATPKPSTGGPGNFTVIAQSEEEEEAFNYVQFRHGVKFTSVTGSVAHIVKGALGGGILSGHVAYMKAGVKVAVPLNVLFGFYMGYCLHLLVQSAQTLYKRTRIPSMSYADVGEAALACCPNRRLARFAKVFRHMIDVIICIDLFGACACYHLIIGKSLKQLVENTIETSMEPLHPGYPSLRVYMACMIVPIICICLILHLKWLAPFSLAANMTIVFCIIMAIYYAFEYNPNFENLVGHTSLYHYLEFVGMTVFSMSCAGVVIPIENNMREPKKFPLALTIGMSLIVICTFLVSFFGYAGFLEKSEAPITVNFPMTVVALIFKYAVIIMIYITHALNFWPPFNLVFHYLKKRHSPERIVLWELLYRAIFVIIIGIVAIIFPNINALMGFLGTFCLSNMAFIWPNVINLLVIWERPGFGQYYWKLWRSIVFILVGIFILFCGSLVNIMELLTVFY</sequence>
<evidence type="ECO:0000256" key="2">
    <source>
        <dbReference type="ARBA" id="ARBA00022692"/>
    </source>
</evidence>
<feature type="transmembrane region" description="Helical" evidence="5">
    <location>
        <begin position="320"/>
        <end position="341"/>
    </location>
</feature>
<feature type="transmembrane region" description="Helical" evidence="5">
    <location>
        <begin position="241"/>
        <end position="264"/>
    </location>
</feature>
<feature type="transmembrane region" description="Helical" evidence="5">
    <location>
        <begin position="276"/>
        <end position="300"/>
    </location>
</feature>
<feature type="transmembrane region" description="Helical" evidence="5">
    <location>
        <begin position="206"/>
        <end position="226"/>
    </location>
</feature>
<evidence type="ECO:0000313" key="8">
    <source>
        <dbReference type="Proteomes" id="UP000791440"/>
    </source>
</evidence>
<evidence type="ECO:0000256" key="4">
    <source>
        <dbReference type="ARBA" id="ARBA00023136"/>
    </source>
</evidence>
<feature type="transmembrane region" description="Helical" evidence="5">
    <location>
        <begin position="130"/>
        <end position="153"/>
    </location>
</feature>
<dbReference type="EMBL" id="JH668308">
    <property type="protein sequence ID" value="KAG6444090.1"/>
    <property type="molecule type" value="Genomic_DNA"/>
</dbReference>
<evidence type="ECO:0000256" key="3">
    <source>
        <dbReference type="ARBA" id="ARBA00022989"/>
    </source>
</evidence>
<dbReference type="GO" id="GO:0005774">
    <property type="term" value="C:vacuolar membrane"/>
    <property type="evidence" value="ECO:0007669"/>
    <property type="project" value="TreeGrafter"/>
</dbReference>
<dbReference type="PANTHER" id="PTHR22950:SF349">
    <property type="entry name" value="AMINO ACID TRANSPORTER TRANSMEMBRANE DOMAIN-CONTAINING PROTEIN"/>
    <property type="match status" value="1"/>
</dbReference>
<feature type="domain" description="Amino acid transporter transmembrane" evidence="6">
    <location>
        <begin position="39"/>
        <end position="443"/>
    </location>
</feature>
<feature type="transmembrane region" description="Helical" evidence="5">
    <location>
        <begin position="180"/>
        <end position="199"/>
    </location>
</feature>
<feature type="transmembrane region" description="Helical" evidence="5">
    <location>
        <begin position="71"/>
        <end position="91"/>
    </location>
</feature>
<dbReference type="Proteomes" id="UP000791440">
    <property type="component" value="Unassembled WGS sequence"/>
</dbReference>
<gene>
    <name evidence="7" type="ORF">O3G_MSEX003202</name>
</gene>
<keyword evidence="2 5" id="KW-0812">Transmembrane</keyword>
<feature type="transmembrane region" description="Helical" evidence="5">
    <location>
        <begin position="423"/>
        <end position="446"/>
    </location>
</feature>
<name>A0A921YRN1_MANSE</name>
<proteinExistence type="predicted"/>
<comment type="subcellular location">
    <subcellularLocation>
        <location evidence="1">Membrane</location>
        <topology evidence="1">Multi-pass membrane protein</topology>
    </subcellularLocation>
</comment>
<keyword evidence="3 5" id="KW-1133">Transmembrane helix</keyword>
<keyword evidence="4 5" id="KW-0472">Membrane</keyword>
<comment type="caution">
    <text evidence="7">The sequence shown here is derived from an EMBL/GenBank/DDBJ whole genome shotgun (WGS) entry which is preliminary data.</text>
</comment>
<dbReference type="OrthoDB" id="2417221at2759"/>